<comment type="cofactor">
    <cofactor evidence="1 6">
        <name>Zn(2+)</name>
        <dbReference type="ChEBI" id="CHEBI:29105"/>
    </cofactor>
</comment>
<dbReference type="InterPro" id="IPR013149">
    <property type="entry name" value="ADH-like_C"/>
</dbReference>
<protein>
    <recommendedName>
        <fullName evidence="8">Enoyl reductase (ER) domain-containing protein</fullName>
    </recommendedName>
</protein>
<feature type="compositionally biased region" description="Polar residues" evidence="7">
    <location>
        <begin position="576"/>
        <end position="586"/>
    </location>
</feature>
<reference evidence="9 10" key="1">
    <citation type="submission" date="2024-09" db="EMBL/GenBank/DDBJ databases">
        <title>Itraconazole resistance in Madurella fahalii resulting from another homologue of gene encoding cytochrome P450 14-alpha sterol demethylase (CYP51).</title>
        <authorList>
            <person name="Yoshioka I."/>
            <person name="Fahal A.H."/>
            <person name="Kaneko S."/>
            <person name="Yaguchi T."/>
        </authorList>
    </citation>
    <scope>NUCLEOTIDE SEQUENCE [LARGE SCALE GENOMIC DNA]</scope>
    <source>
        <strain evidence="9 10">IFM 68171</strain>
    </source>
</reference>
<dbReference type="Proteomes" id="UP001628179">
    <property type="component" value="Unassembled WGS sequence"/>
</dbReference>
<name>A0ABQ0GK24_9PEZI</name>
<keyword evidence="10" id="KW-1185">Reference proteome</keyword>
<proteinExistence type="inferred from homology"/>
<comment type="caution">
    <text evidence="9">The sequence shown here is derived from an EMBL/GenBank/DDBJ whole genome shotgun (WGS) entry which is preliminary data.</text>
</comment>
<dbReference type="RefSeq" id="XP_070919856.1">
    <property type="nucleotide sequence ID" value="XM_071063755.1"/>
</dbReference>
<evidence type="ECO:0000256" key="3">
    <source>
        <dbReference type="ARBA" id="ARBA00022723"/>
    </source>
</evidence>
<dbReference type="InterPro" id="IPR013154">
    <property type="entry name" value="ADH-like_N"/>
</dbReference>
<evidence type="ECO:0000259" key="8">
    <source>
        <dbReference type="SMART" id="SM00829"/>
    </source>
</evidence>
<evidence type="ECO:0000313" key="10">
    <source>
        <dbReference type="Proteomes" id="UP001628179"/>
    </source>
</evidence>
<dbReference type="SMART" id="SM00829">
    <property type="entry name" value="PKS_ER"/>
    <property type="match status" value="1"/>
</dbReference>
<dbReference type="Gene3D" id="3.90.180.10">
    <property type="entry name" value="Medium-chain alcohol dehydrogenases, catalytic domain"/>
    <property type="match status" value="1"/>
</dbReference>
<feature type="domain" description="Enoyl reductase (ER)" evidence="8">
    <location>
        <begin position="19"/>
        <end position="400"/>
    </location>
</feature>
<dbReference type="Pfam" id="PF08240">
    <property type="entry name" value="ADH_N"/>
    <property type="match status" value="1"/>
</dbReference>
<evidence type="ECO:0000256" key="7">
    <source>
        <dbReference type="SAM" id="MobiDB-lite"/>
    </source>
</evidence>
<dbReference type="EMBL" id="BAAFSV010000004">
    <property type="protein sequence ID" value="GAB1318125.1"/>
    <property type="molecule type" value="Genomic_DNA"/>
</dbReference>
<keyword evidence="4 6" id="KW-0862">Zinc</keyword>
<organism evidence="9 10">
    <name type="scientific">Madurella fahalii</name>
    <dbReference type="NCBI Taxonomy" id="1157608"/>
    <lineage>
        <taxon>Eukaryota</taxon>
        <taxon>Fungi</taxon>
        <taxon>Dikarya</taxon>
        <taxon>Ascomycota</taxon>
        <taxon>Pezizomycotina</taxon>
        <taxon>Sordariomycetes</taxon>
        <taxon>Sordariomycetidae</taxon>
        <taxon>Sordariales</taxon>
        <taxon>Sordariales incertae sedis</taxon>
        <taxon>Madurella</taxon>
    </lineage>
</organism>
<comment type="similarity">
    <text evidence="2 6">Belongs to the zinc-containing alcohol dehydrogenase family.</text>
</comment>
<gene>
    <name evidence="9" type="ORF">MFIFM68171_08335</name>
</gene>
<keyword evidence="5" id="KW-0560">Oxidoreductase</keyword>
<dbReference type="Gene3D" id="3.40.50.720">
    <property type="entry name" value="NAD(P)-binding Rossmann-like Domain"/>
    <property type="match status" value="1"/>
</dbReference>
<evidence type="ECO:0000256" key="2">
    <source>
        <dbReference type="ARBA" id="ARBA00008072"/>
    </source>
</evidence>
<evidence type="ECO:0000313" key="9">
    <source>
        <dbReference type="EMBL" id="GAB1318125.1"/>
    </source>
</evidence>
<evidence type="ECO:0000256" key="4">
    <source>
        <dbReference type="ARBA" id="ARBA00022833"/>
    </source>
</evidence>
<dbReference type="SUPFAM" id="SSF50129">
    <property type="entry name" value="GroES-like"/>
    <property type="match status" value="1"/>
</dbReference>
<dbReference type="PANTHER" id="PTHR43350">
    <property type="entry name" value="NAD-DEPENDENT ALCOHOL DEHYDROGENASE"/>
    <property type="match status" value="1"/>
</dbReference>
<dbReference type="PROSITE" id="PS00059">
    <property type="entry name" value="ADH_ZINC"/>
    <property type="match status" value="1"/>
</dbReference>
<evidence type="ECO:0000256" key="1">
    <source>
        <dbReference type="ARBA" id="ARBA00001947"/>
    </source>
</evidence>
<accession>A0ABQ0GK24</accession>
<dbReference type="InterPro" id="IPR002328">
    <property type="entry name" value="ADH_Zn_CS"/>
</dbReference>
<dbReference type="InterPro" id="IPR011032">
    <property type="entry name" value="GroES-like_sf"/>
</dbReference>
<dbReference type="SUPFAM" id="SSF51735">
    <property type="entry name" value="NAD(P)-binding Rossmann-fold domains"/>
    <property type="match status" value="1"/>
</dbReference>
<keyword evidence="3 6" id="KW-0479">Metal-binding</keyword>
<evidence type="ECO:0000256" key="6">
    <source>
        <dbReference type="RuleBase" id="RU361277"/>
    </source>
</evidence>
<feature type="region of interest" description="Disordered" evidence="7">
    <location>
        <begin position="473"/>
        <end position="496"/>
    </location>
</feature>
<feature type="region of interest" description="Disordered" evidence="7">
    <location>
        <begin position="549"/>
        <end position="601"/>
    </location>
</feature>
<dbReference type="Pfam" id="PF00107">
    <property type="entry name" value="ADH_zinc_N"/>
    <property type="match status" value="1"/>
</dbReference>
<dbReference type="InterPro" id="IPR036291">
    <property type="entry name" value="NAD(P)-bd_dom_sf"/>
</dbReference>
<dbReference type="PANTHER" id="PTHR43350:SF2">
    <property type="entry name" value="GROES-LIKE ZINC-BINDING ALCOHOL DEHYDROGENASE FAMILY PROTEIN"/>
    <property type="match status" value="1"/>
</dbReference>
<evidence type="ECO:0000256" key="5">
    <source>
        <dbReference type="ARBA" id="ARBA00023002"/>
    </source>
</evidence>
<dbReference type="GeneID" id="98179078"/>
<sequence>MSPPLASSGFTSQAYIAPSATSAITLASIRYGPILPDEIVLDTAAFSVCATDVKVASGAFAHCKPPLILGHECAGTVVAVGANVAGLHVGDKVVLSYASCGGCEMCTAGENAYCYELGRLNFEGRVVGAVVDEDCGGGGGGAGGGGGGDKGIKGLFFGQSSMGRRIVARASSAVKLSSETSDREMCLYASLGCGIQTGAGAIFNVAKPRPGSALCIFGAGSVGLAACLAAKLSMPAKLVLVDKSPEKLAVLPACVKAAATDLVDSSDFAAGRESEEHFVERLKGLTTGGRGFDYALDCVGRGDLVKVGHLALKAKGTIITVGGSPDVALQVTSSQHLVRGITYRGTHQGDSVPRVSIPLMIDLWKQGKFPFDELLTFYSFDELHKALRDLRAGCVIKPVLLSNKRPTRAVRDAAAPSEHRFVEIYRVIIGMELAAATMAIFLDEPTSGPDATAPGSIMRGFKAIARLGISRMGSSCTKDQSRKCEPSSRSSALASPGLPNVGDVVTDIITGNGRSYRAKWDVSKDALVAHWSALRLATWRILSGAATALPSPEARPGTPSGTDDRNRDSSSSNNNPTAARGSNNLEVNKPRHLRRNNDQLKKRGALRRKQAWLCLKRAMLQQYRDLPLLAFQLVLAALAVIVLELAKKAKGRGLVSSPPTPSSVRVFSEETLRGRGRPLAPSLAYFVVRSVSVLPPGVGAAAGDHDLLIVGILSGAAPPLRTANSWNLEWLWRASPDVWPTEIYWGQLVKPSQHIYDVHALSELIGFALDRLGEEPAFIGLFAGKKMRI</sequence>
<dbReference type="InterPro" id="IPR020843">
    <property type="entry name" value="ER"/>
</dbReference>